<sequence>MKIFKILIIIVVLLLFTVIDIVNSLLFHNTNVKSNHHHHHRDGNGFSIGDDEPIYGDIHQIQSKENITLEEDRSSIPSILHQQQSQQQSSSSSLSSSIKNGKIFSSQESGSSKWTRKDQSSRNQQPTYDTPFTIFYFLIGLSITAFLFIIYYLNMKDLQLRSPTIRTPLLKIDNGHLQPKSPSSLTVSPLSLNQSRSFSS</sequence>
<evidence type="ECO:0000313" key="3">
    <source>
        <dbReference type="EMBL" id="KAH9517682.1"/>
    </source>
</evidence>
<keyword evidence="2" id="KW-0472">Membrane</keyword>
<name>A0A922I2Z8_DERFA</name>
<keyword evidence="2" id="KW-1133">Transmembrane helix</keyword>
<feature type="region of interest" description="Disordered" evidence="1">
    <location>
        <begin position="179"/>
        <end position="200"/>
    </location>
</feature>
<accession>A0A922I2Z8</accession>
<feature type="compositionally biased region" description="Low complexity" evidence="1">
    <location>
        <begin position="179"/>
        <end position="192"/>
    </location>
</feature>
<evidence type="ECO:0008006" key="5">
    <source>
        <dbReference type="Google" id="ProtNLM"/>
    </source>
</evidence>
<gene>
    <name evidence="3" type="ORF">DERF_008327</name>
</gene>
<dbReference type="AlphaFoldDB" id="A0A922I2Z8"/>
<feature type="transmembrane region" description="Helical" evidence="2">
    <location>
        <begin position="134"/>
        <end position="153"/>
    </location>
</feature>
<evidence type="ECO:0000313" key="4">
    <source>
        <dbReference type="Proteomes" id="UP000790347"/>
    </source>
</evidence>
<feature type="compositionally biased region" description="Low complexity" evidence="1">
    <location>
        <begin position="78"/>
        <end position="98"/>
    </location>
</feature>
<organism evidence="3 4">
    <name type="scientific">Dermatophagoides farinae</name>
    <name type="common">American house dust mite</name>
    <dbReference type="NCBI Taxonomy" id="6954"/>
    <lineage>
        <taxon>Eukaryota</taxon>
        <taxon>Metazoa</taxon>
        <taxon>Ecdysozoa</taxon>
        <taxon>Arthropoda</taxon>
        <taxon>Chelicerata</taxon>
        <taxon>Arachnida</taxon>
        <taxon>Acari</taxon>
        <taxon>Acariformes</taxon>
        <taxon>Sarcoptiformes</taxon>
        <taxon>Astigmata</taxon>
        <taxon>Psoroptidia</taxon>
        <taxon>Analgoidea</taxon>
        <taxon>Pyroglyphidae</taxon>
        <taxon>Dermatophagoidinae</taxon>
        <taxon>Dermatophagoides</taxon>
    </lineage>
</organism>
<reference evidence="3" key="1">
    <citation type="submission" date="2013-05" db="EMBL/GenBank/DDBJ databases">
        <authorList>
            <person name="Yim A.K.Y."/>
            <person name="Chan T.F."/>
            <person name="Ji K.M."/>
            <person name="Liu X.Y."/>
            <person name="Zhou J.W."/>
            <person name="Li R.Q."/>
            <person name="Yang K.Y."/>
            <person name="Li J."/>
            <person name="Li M."/>
            <person name="Law P.T.W."/>
            <person name="Wu Y.L."/>
            <person name="Cai Z.L."/>
            <person name="Qin H."/>
            <person name="Bao Y."/>
            <person name="Leung R.K.K."/>
            <person name="Ng P.K.S."/>
            <person name="Zou J."/>
            <person name="Zhong X.J."/>
            <person name="Ran P.X."/>
            <person name="Zhong N.S."/>
            <person name="Liu Z.G."/>
            <person name="Tsui S.K.W."/>
        </authorList>
    </citation>
    <scope>NUCLEOTIDE SEQUENCE</scope>
    <source>
        <strain evidence="3">Derf</strain>
        <tissue evidence="3">Whole organism</tissue>
    </source>
</reference>
<feature type="transmembrane region" description="Helical" evidence="2">
    <location>
        <begin position="7"/>
        <end position="27"/>
    </location>
</feature>
<keyword evidence="4" id="KW-1185">Reference proteome</keyword>
<keyword evidence="2" id="KW-0812">Transmembrane</keyword>
<dbReference type="Proteomes" id="UP000790347">
    <property type="component" value="Unassembled WGS sequence"/>
</dbReference>
<dbReference type="EMBL" id="ASGP02000003">
    <property type="protein sequence ID" value="KAH9517682.1"/>
    <property type="molecule type" value="Genomic_DNA"/>
</dbReference>
<proteinExistence type="predicted"/>
<protein>
    <recommendedName>
        <fullName evidence="5">Transmembrane protein</fullName>
    </recommendedName>
</protein>
<evidence type="ECO:0000256" key="1">
    <source>
        <dbReference type="SAM" id="MobiDB-lite"/>
    </source>
</evidence>
<feature type="region of interest" description="Disordered" evidence="1">
    <location>
        <begin position="78"/>
        <end position="125"/>
    </location>
</feature>
<evidence type="ECO:0000256" key="2">
    <source>
        <dbReference type="SAM" id="Phobius"/>
    </source>
</evidence>
<reference evidence="3" key="2">
    <citation type="journal article" date="2022" name="Res Sq">
        <title>Comparative Genomics Reveals Insights into the Divergent Evolution of Astigmatic Mites and Household Pest Adaptations.</title>
        <authorList>
            <person name="Xiong Q."/>
            <person name="Wan A.T.-Y."/>
            <person name="Liu X.-Y."/>
            <person name="Fung C.S.-H."/>
            <person name="Xiao X."/>
            <person name="Malainual N."/>
            <person name="Hou J."/>
            <person name="Wang L."/>
            <person name="Wang M."/>
            <person name="Yang K."/>
            <person name="Cui Y."/>
            <person name="Leung E."/>
            <person name="Nong W."/>
            <person name="Shin S.-K."/>
            <person name="Au S."/>
            <person name="Jeong K.Y."/>
            <person name="Chew F.T."/>
            <person name="Hui J."/>
            <person name="Leung T.F."/>
            <person name="Tungtrongchitr A."/>
            <person name="Zhong N."/>
            <person name="Liu Z."/>
            <person name="Tsui S."/>
        </authorList>
    </citation>
    <scope>NUCLEOTIDE SEQUENCE</scope>
    <source>
        <strain evidence="3">Derf</strain>
        <tissue evidence="3">Whole organism</tissue>
    </source>
</reference>
<feature type="compositionally biased region" description="Polar residues" evidence="1">
    <location>
        <begin position="103"/>
        <end position="113"/>
    </location>
</feature>
<comment type="caution">
    <text evidence="3">The sequence shown here is derived from an EMBL/GenBank/DDBJ whole genome shotgun (WGS) entry which is preliminary data.</text>
</comment>